<feature type="transmembrane region" description="Helical" evidence="1">
    <location>
        <begin position="86"/>
        <end position="109"/>
    </location>
</feature>
<keyword evidence="1" id="KW-0472">Membrane</keyword>
<keyword evidence="3" id="KW-1185">Reference proteome</keyword>
<protein>
    <submittedName>
        <fullName evidence="2">Uncharacterized protein</fullName>
    </submittedName>
</protein>
<dbReference type="Proteomes" id="UP000689195">
    <property type="component" value="Unassembled WGS sequence"/>
</dbReference>
<proteinExistence type="predicted"/>
<name>A0A8S1T6X4_9CILI</name>
<organism evidence="2 3">
    <name type="scientific">Paramecium pentaurelia</name>
    <dbReference type="NCBI Taxonomy" id="43138"/>
    <lineage>
        <taxon>Eukaryota</taxon>
        <taxon>Sar</taxon>
        <taxon>Alveolata</taxon>
        <taxon>Ciliophora</taxon>
        <taxon>Intramacronucleata</taxon>
        <taxon>Oligohymenophorea</taxon>
        <taxon>Peniculida</taxon>
        <taxon>Parameciidae</taxon>
        <taxon>Paramecium</taxon>
    </lineage>
</organism>
<accession>A0A8S1T6X4</accession>
<sequence>MESELTGTNHKAVQGCDLIIMGRNPFNSNQLNHKNPKYKWKGFSKKLRINLMICFNHLIKKLNKGSFIQIGLSSKQFAKYSKKPKVLYFAIYGALSIVQILLITLSQFIPSLKQDFYLVMLLHLHSY</sequence>
<evidence type="ECO:0000313" key="3">
    <source>
        <dbReference type="Proteomes" id="UP000689195"/>
    </source>
</evidence>
<gene>
    <name evidence="2" type="ORF">PPENT_87.1.T0170004</name>
</gene>
<keyword evidence="1" id="KW-1133">Transmembrane helix</keyword>
<keyword evidence="1" id="KW-0812">Transmembrane</keyword>
<dbReference type="EMBL" id="CAJJDO010000017">
    <property type="protein sequence ID" value="CAD8147518.1"/>
    <property type="molecule type" value="Genomic_DNA"/>
</dbReference>
<reference evidence="2" key="1">
    <citation type="submission" date="2021-01" db="EMBL/GenBank/DDBJ databases">
        <authorList>
            <consortium name="Genoscope - CEA"/>
            <person name="William W."/>
        </authorList>
    </citation>
    <scope>NUCLEOTIDE SEQUENCE</scope>
</reference>
<evidence type="ECO:0000256" key="1">
    <source>
        <dbReference type="SAM" id="Phobius"/>
    </source>
</evidence>
<comment type="caution">
    <text evidence="2">The sequence shown here is derived from an EMBL/GenBank/DDBJ whole genome shotgun (WGS) entry which is preliminary data.</text>
</comment>
<dbReference type="AlphaFoldDB" id="A0A8S1T6X4"/>
<evidence type="ECO:0000313" key="2">
    <source>
        <dbReference type="EMBL" id="CAD8147518.1"/>
    </source>
</evidence>